<dbReference type="EMBL" id="LEKV01003810">
    <property type="protein sequence ID" value="KVH98089.1"/>
    <property type="molecule type" value="Genomic_DNA"/>
</dbReference>
<evidence type="ECO:0000256" key="3">
    <source>
        <dbReference type="ARBA" id="ARBA00023163"/>
    </source>
</evidence>
<evidence type="ECO:0000256" key="1">
    <source>
        <dbReference type="ARBA" id="ARBA00004123"/>
    </source>
</evidence>
<organism evidence="6 7">
    <name type="scientific">Cynara cardunculus var. scolymus</name>
    <name type="common">Globe artichoke</name>
    <name type="synonym">Cynara scolymus</name>
    <dbReference type="NCBI Taxonomy" id="59895"/>
    <lineage>
        <taxon>Eukaryota</taxon>
        <taxon>Viridiplantae</taxon>
        <taxon>Streptophyta</taxon>
        <taxon>Embryophyta</taxon>
        <taxon>Tracheophyta</taxon>
        <taxon>Spermatophyta</taxon>
        <taxon>Magnoliopsida</taxon>
        <taxon>eudicotyledons</taxon>
        <taxon>Gunneridae</taxon>
        <taxon>Pentapetalae</taxon>
        <taxon>asterids</taxon>
        <taxon>campanulids</taxon>
        <taxon>Asterales</taxon>
        <taxon>Asteraceae</taxon>
        <taxon>Carduoideae</taxon>
        <taxon>Cardueae</taxon>
        <taxon>Carduinae</taxon>
        <taxon>Cynara</taxon>
    </lineage>
</organism>
<keyword evidence="3" id="KW-0804">Transcription</keyword>
<dbReference type="GO" id="GO:0000124">
    <property type="term" value="C:SAGA complex"/>
    <property type="evidence" value="ECO:0007669"/>
    <property type="project" value="TreeGrafter"/>
</dbReference>
<dbReference type="InterPro" id="IPR024738">
    <property type="entry name" value="Hfi1/Tada1"/>
</dbReference>
<dbReference type="PANTHER" id="PTHR21277:SF5">
    <property type="entry name" value="TRANSCRIPTIONAL ADAPTER 1"/>
    <property type="match status" value="1"/>
</dbReference>
<feature type="region of interest" description="Disordered" evidence="5">
    <location>
        <begin position="108"/>
        <end position="237"/>
    </location>
</feature>
<accession>A0A103XWE1</accession>
<sequence length="412" mass="44988">MQPPQQHSWINLAELKSQIIRKLGPERSKQYFDYLNRFLNLKLSKVEFDKLCLRTIGRDGIPLHNQLIHSILKNACTANDNPLRQAGNKKPSDGVYHQNGSISAVTQASNPLALPNGDTLSPSLRKARTGARERRGVDRRSALGPNGKTNYSSPSSSIPHSEDFSTPLENGNSSSPDTRRPVQHHQELNQQMENANENSSHHSAKLAASTSQSPDGLLAVHSKAESESLSRKDGKGVSGRISLHAPLGIPYCPVSIGGSRSAIPLASSSKCVGVSSTNSLLDTITLRARMDPIAATHDLQGVSVDCANALNNGLDAYLKGLIRSCSELNGARSGHVPLKNTPAHLRPLNGVRPGHHYQMQTSSWPLDTMQENEPKRTISLLEFRVAMELNPQQLGEDWPMLLEKICTHAFEE</sequence>
<dbReference type="Gramene" id="KVH98089">
    <property type="protein sequence ID" value="KVH98089"/>
    <property type="gene ID" value="Ccrd_023692"/>
</dbReference>
<dbReference type="AlphaFoldDB" id="A0A103XWE1"/>
<dbReference type="OrthoDB" id="10264870at2759"/>
<name>A0A103XWE1_CYNCS</name>
<dbReference type="PANTHER" id="PTHR21277">
    <property type="entry name" value="TRANSCRIPTIONAL ADAPTER 1"/>
    <property type="match status" value="1"/>
</dbReference>
<feature type="compositionally biased region" description="Basic and acidic residues" evidence="5">
    <location>
        <begin position="177"/>
        <end position="187"/>
    </location>
</feature>
<dbReference type="OMA" id="MGMEDNV"/>
<keyword evidence="4" id="KW-0539">Nucleus</keyword>
<evidence type="ECO:0000256" key="4">
    <source>
        <dbReference type="ARBA" id="ARBA00023242"/>
    </source>
</evidence>
<evidence type="ECO:0000256" key="2">
    <source>
        <dbReference type="ARBA" id="ARBA00023015"/>
    </source>
</evidence>
<reference evidence="6 7" key="1">
    <citation type="journal article" date="2016" name="Sci. Rep.">
        <title>The genome sequence of the outbreeding globe artichoke constructed de novo incorporating a phase-aware low-pass sequencing strategy of F1 progeny.</title>
        <authorList>
            <person name="Scaglione D."/>
            <person name="Reyes-Chin-Wo S."/>
            <person name="Acquadro A."/>
            <person name="Froenicke L."/>
            <person name="Portis E."/>
            <person name="Beitel C."/>
            <person name="Tirone M."/>
            <person name="Mauro R."/>
            <person name="Lo Monaco A."/>
            <person name="Mauromicale G."/>
            <person name="Faccioli P."/>
            <person name="Cattivelli L."/>
            <person name="Rieseberg L."/>
            <person name="Michelmore R."/>
            <person name="Lanteri S."/>
        </authorList>
    </citation>
    <scope>NUCLEOTIDE SEQUENCE [LARGE SCALE GENOMIC DNA]</scope>
    <source>
        <strain evidence="6">2C</strain>
    </source>
</reference>
<dbReference type="GO" id="GO:0006357">
    <property type="term" value="P:regulation of transcription by RNA polymerase II"/>
    <property type="evidence" value="ECO:0007669"/>
    <property type="project" value="TreeGrafter"/>
</dbReference>
<proteinExistence type="predicted"/>
<evidence type="ECO:0000256" key="5">
    <source>
        <dbReference type="SAM" id="MobiDB-lite"/>
    </source>
</evidence>
<gene>
    <name evidence="6" type="ORF">Ccrd_023692</name>
</gene>
<dbReference type="Proteomes" id="UP000243975">
    <property type="component" value="Unassembled WGS sequence"/>
</dbReference>
<comment type="subcellular location">
    <subcellularLocation>
        <location evidence="1">Nucleus</location>
    </subcellularLocation>
</comment>
<keyword evidence="2" id="KW-0805">Transcription regulation</keyword>
<comment type="caution">
    <text evidence="6">The sequence shown here is derived from an EMBL/GenBank/DDBJ whole genome shotgun (WGS) entry which is preliminary data.</text>
</comment>
<dbReference type="GO" id="GO:0005634">
    <property type="term" value="C:nucleus"/>
    <property type="evidence" value="ECO:0007669"/>
    <property type="project" value="UniProtKB-SubCell"/>
</dbReference>
<keyword evidence="7" id="KW-1185">Reference proteome</keyword>
<feature type="compositionally biased region" description="Polar residues" evidence="5">
    <location>
        <begin position="167"/>
        <end position="176"/>
    </location>
</feature>
<dbReference type="Pfam" id="PF12767">
    <property type="entry name" value="SAGA-Tad1"/>
    <property type="match status" value="1"/>
</dbReference>
<evidence type="ECO:0000313" key="7">
    <source>
        <dbReference type="Proteomes" id="UP000243975"/>
    </source>
</evidence>
<dbReference type="CDD" id="cd22933">
    <property type="entry name" value="HFD_HFI1"/>
    <property type="match status" value="1"/>
</dbReference>
<feature type="compositionally biased region" description="Basic and acidic residues" evidence="5">
    <location>
        <begin position="222"/>
        <end position="235"/>
    </location>
</feature>
<evidence type="ECO:0000313" key="6">
    <source>
        <dbReference type="EMBL" id="KVH98089.1"/>
    </source>
</evidence>
<protein>
    <submittedName>
        <fullName evidence="6">Transcriptional coactivator Hfi1/Transcriptional adapter 1</fullName>
    </submittedName>
</protein>
<dbReference type="GO" id="GO:0003713">
    <property type="term" value="F:transcription coactivator activity"/>
    <property type="evidence" value="ECO:0007669"/>
    <property type="project" value="TreeGrafter"/>
</dbReference>
<feature type="compositionally biased region" description="Basic and acidic residues" evidence="5">
    <location>
        <begin position="130"/>
        <end position="141"/>
    </location>
</feature>
<feature type="compositionally biased region" description="Polar residues" evidence="5">
    <location>
        <begin position="188"/>
        <end position="198"/>
    </location>
</feature>